<evidence type="ECO:0000256" key="1">
    <source>
        <dbReference type="ARBA" id="ARBA00003709"/>
    </source>
</evidence>
<dbReference type="PANTHER" id="PTHR13306:SF6">
    <property type="entry name" value="TRANSMEMBRANE PROTEIN 138"/>
    <property type="match status" value="1"/>
</dbReference>
<gene>
    <name evidence="15" type="primary">TMEM138</name>
</gene>
<evidence type="ECO:0000256" key="10">
    <source>
        <dbReference type="ARBA" id="ARBA00023069"/>
    </source>
</evidence>
<keyword evidence="11 14" id="KW-0472">Membrane</keyword>
<dbReference type="OrthoDB" id="189688at2759"/>
<dbReference type="GO" id="GO:0005774">
    <property type="term" value="C:vacuolar membrane"/>
    <property type="evidence" value="ECO:0007669"/>
    <property type="project" value="UniProtKB-SubCell"/>
</dbReference>
<dbReference type="InterPro" id="IPR024133">
    <property type="entry name" value="TM_138"/>
</dbReference>
<dbReference type="OMA" id="FYKRTAM"/>
<reference evidence="15" key="1">
    <citation type="journal article" date="2013" name="Genome Biol. Evol.">
        <title>Punctuated emergences of genetic and phenotypic innovations in eumetazoan, bilaterian, euteleostome, and hominidae ancestors.</title>
        <authorList>
            <person name="Wenger Y."/>
            <person name="Galliot B."/>
        </authorList>
    </citation>
    <scope>NUCLEOTIDE SEQUENCE</scope>
    <source>
        <tissue evidence="15">Whole animals</tissue>
    </source>
</reference>
<feature type="transmembrane region" description="Helical" evidence="14">
    <location>
        <begin position="6"/>
        <end position="24"/>
    </location>
</feature>
<sequence length="161" mass="19148">MFVSRYRPVVYLQIFFILIDIFVNTSSSFLLRKSKVVTLVAFVIQDVCMILALIVLFLVFFNTFVFQAGLVFLLIRKFKATILTILLYFALSVVLHIITMRRTSNFEINFIWTDALQALYTLQRIGSITYYFSYKRAILKLAHPKYYRDTEWLRKEFDHVQ</sequence>
<protein>
    <recommendedName>
        <fullName evidence="5">Transmembrane protein 138</fullName>
    </recommendedName>
</protein>
<evidence type="ECO:0000256" key="7">
    <source>
        <dbReference type="ARBA" id="ARBA00022692"/>
    </source>
</evidence>
<keyword evidence="10" id="KW-0969">Cilium</keyword>
<evidence type="ECO:0000256" key="2">
    <source>
        <dbReference type="ARBA" id="ARBA00004128"/>
    </source>
</evidence>
<keyword evidence="9 14" id="KW-1133">Transmembrane helix</keyword>
<evidence type="ECO:0000256" key="8">
    <source>
        <dbReference type="ARBA" id="ARBA00022794"/>
    </source>
</evidence>
<name>T2M540_HYDVU</name>
<comment type="subcellular location">
    <subcellularLocation>
        <location evidence="3">Cell projection</location>
        <location evidence="3">Cilium</location>
    </subcellularLocation>
    <subcellularLocation>
        <location evidence="2">Vacuole membrane</location>
        <topology evidence="2">Multi-pass membrane protein</topology>
    </subcellularLocation>
</comment>
<dbReference type="AlphaFoldDB" id="T2M540"/>
<keyword evidence="13" id="KW-0966">Cell projection</keyword>
<evidence type="ECO:0000256" key="14">
    <source>
        <dbReference type="SAM" id="Phobius"/>
    </source>
</evidence>
<evidence type="ECO:0000256" key="12">
    <source>
        <dbReference type="ARBA" id="ARBA00023180"/>
    </source>
</evidence>
<keyword evidence="12" id="KW-0325">Glycoprotein</keyword>
<evidence type="ECO:0000256" key="9">
    <source>
        <dbReference type="ARBA" id="ARBA00022989"/>
    </source>
</evidence>
<dbReference type="PANTHER" id="PTHR13306">
    <property type="entry name" value="TRANSMEMBRANE PROTEIN 138"/>
    <property type="match status" value="1"/>
</dbReference>
<proteinExistence type="evidence at transcript level"/>
<keyword evidence="7 14" id="KW-0812">Transmembrane</keyword>
<evidence type="ECO:0000256" key="3">
    <source>
        <dbReference type="ARBA" id="ARBA00004138"/>
    </source>
</evidence>
<dbReference type="Pfam" id="PF14935">
    <property type="entry name" value="TMEM138"/>
    <property type="match status" value="1"/>
</dbReference>
<evidence type="ECO:0000256" key="13">
    <source>
        <dbReference type="ARBA" id="ARBA00023273"/>
    </source>
</evidence>
<dbReference type="GO" id="GO:0005929">
    <property type="term" value="C:cilium"/>
    <property type="evidence" value="ECO:0007669"/>
    <property type="project" value="UniProtKB-SubCell"/>
</dbReference>
<evidence type="ECO:0000313" key="15">
    <source>
        <dbReference type="EMBL" id="CDG67166.1"/>
    </source>
</evidence>
<organism evidence="15">
    <name type="scientific">Hydra vulgaris</name>
    <name type="common">Hydra</name>
    <name type="synonym">Hydra attenuata</name>
    <dbReference type="NCBI Taxonomy" id="6087"/>
    <lineage>
        <taxon>Eukaryota</taxon>
        <taxon>Metazoa</taxon>
        <taxon>Cnidaria</taxon>
        <taxon>Hydrozoa</taxon>
        <taxon>Hydroidolina</taxon>
        <taxon>Anthoathecata</taxon>
        <taxon>Aplanulata</taxon>
        <taxon>Hydridae</taxon>
        <taxon>Hydra</taxon>
    </lineage>
</organism>
<evidence type="ECO:0000256" key="11">
    <source>
        <dbReference type="ARBA" id="ARBA00023136"/>
    </source>
</evidence>
<dbReference type="GO" id="GO:0030030">
    <property type="term" value="P:cell projection organization"/>
    <property type="evidence" value="ECO:0007669"/>
    <property type="project" value="UniProtKB-KW"/>
</dbReference>
<evidence type="ECO:0000256" key="4">
    <source>
        <dbReference type="ARBA" id="ARBA00010572"/>
    </source>
</evidence>
<comment type="similarity">
    <text evidence="4">Belongs to the TMEM138 family.</text>
</comment>
<evidence type="ECO:0000256" key="5">
    <source>
        <dbReference type="ARBA" id="ARBA00014515"/>
    </source>
</evidence>
<keyword evidence="8" id="KW-0970">Cilium biogenesis/degradation</keyword>
<comment type="function">
    <text evidence="1">Required for ciliogenesis.</text>
</comment>
<accession>T2M540</accession>
<evidence type="ECO:0000256" key="6">
    <source>
        <dbReference type="ARBA" id="ARBA00022554"/>
    </source>
</evidence>
<feature type="transmembrane region" description="Helical" evidence="14">
    <location>
        <begin position="36"/>
        <end position="60"/>
    </location>
</feature>
<dbReference type="EMBL" id="HAAD01000934">
    <property type="protein sequence ID" value="CDG67166.1"/>
    <property type="molecule type" value="mRNA"/>
</dbReference>
<keyword evidence="6" id="KW-0926">Vacuole</keyword>
<feature type="transmembrane region" description="Helical" evidence="14">
    <location>
        <begin position="80"/>
        <end position="98"/>
    </location>
</feature>
<dbReference type="KEGG" id="hmg:101237433"/>